<dbReference type="GO" id="GO:0055085">
    <property type="term" value="P:transmembrane transport"/>
    <property type="evidence" value="ECO:0007669"/>
    <property type="project" value="InterPro"/>
</dbReference>
<feature type="transmembrane region" description="Helical" evidence="5">
    <location>
        <begin position="298"/>
        <end position="325"/>
    </location>
</feature>
<keyword evidence="3 5" id="KW-1133">Transmembrane helix</keyword>
<dbReference type="EMBL" id="JADBEM010000001">
    <property type="protein sequence ID" value="MBE1603692.1"/>
    <property type="molecule type" value="Genomic_DNA"/>
</dbReference>
<keyword evidence="4 5" id="KW-0472">Membrane</keyword>
<name>A0A927R5U2_9ACTN</name>
<dbReference type="PROSITE" id="PS50928">
    <property type="entry name" value="ABC_TM1"/>
    <property type="match status" value="1"/>
</dbReference>
<feature type="transmembrane region" description="Helical" evidence="5">
    <location>
        <begin position="195"/>
        <end position="216"/>
    </location>
</feature>
<dbReference type="AlphaFoldDB" id="A0A927R5U2"/>
<dbReference type="SUPFAM" id="SSF161098">
    <property type="entry name" value="MetI-like"/>
    <property type="match status" value="1"/>
</dbReference>
<feature type="transmembrane region" description="Helical" evidence="5">
    <location>
        <begin position="75"/>
        <end position="94"/>
    </location>
</feature>
<dbReference type="PANTHER" id="PTHR43376:SF1">
    <property type="entry name" value="OLIGOPEPTIDE TRANSPORT SYSTEM PERMEASE PROTEIN"/>
    <property type="match status" value="1"/>
</dbReference>
<keyword evidence="2 5" id="KW-0812">Transmembrane</keyword>
<comment type="caution">
    <text evidence="7">The sequence shown here is derived from an EMBL/GenBank/DDBJ whole genome shotgun (WGS) entry which is preliminary data.</text>
</comment>
<dbReference type="InterPro" id="IPR035906">
    <property type="entry name" value="MetI-like_sf"/>
</dbReference>
<reference evidence="7" key="1">
    <citation type="submission" date="2020-10" db="EMBL/GenBank/DDBJ databases">
        <title>Sequencing the genomes of 1000 actinobacteria strains.</title>
        <authorList>
            <person name="Klenk H.-P."/>
        </authorList>
    </citation>
    <scope>NUCLEOTIDE SEQUENCE</scope>
    <source>
        <strain evidence="7">DSM 45354</strain>
    </source>
</reference>
<evidence type="ECO:0000256" key="1">
    <source>
        <dbReference type="ARBA" id="ARBA00004141"/>
    </source>
</evidence>
<evidence type="ECO:0000256" key="2">
    <source>
        <dbReference type="ARBA" id="ARBA00022692"/>
    </source>
</evidence>
<comment type="similarity">
    <text evidence="5">Belongs to the binding-protein-dependent transport system permease family.</text>
</comment>
<gene>
    <name evidence="7" type="ORF">HEB94_000540</name>
</gene>
<dbReference type="RefSeq" id="WP_192748441.1">
    <property type="nucleotide sequence ID" value="NZ_BAABJL010000050.1"/>
</dbReference>
<evidence type="ECO:0000256" key="3">
    <source>
        <dbReference type="ARBA" id="ARBA00022989"/>
    </source>
</evidence>
<accession>A0A927R5U2</accession>
<feature type="transmembrane region" description="Helical" evidence="5">
    <location>
        <begin position="273"/>
        <end position="292"/>
    </location>
</feature>
<feature type="transmembrane region" description="Helical" evidence="5">
    <location>
        <begin position="100"/>
        <end position="133"/>
    </location>
</feature>
<organism evidence="7 8">
    <name type="scientific">Actinopolymorpha pittospori</name>
    <dbReference type="NCBI Taxonomy" id="648752"/>
    <lineage>
        <taxon>Bacteria</taxon>
        <taxon>Bacillati</taxon>
        <taxon>Actinomycetota</taxon>
        <taxon>Actinomycetes</taxon>
        <taxon>Propionibacteriales</taxon>
        <taxon>Actinopolymorphaceae</taxon>
        <taxon>Actinopolymorpha</taxon>
    </lineage>
</organism>
<evidence type="ECO:0000256" key="5">
    <source>
        <dbReference type="RuleBase" id="RU363032"/>
    </source>
</evidence>
<proteinExistence type="inferred from homology"/>
<sequence length="334" mass="36232">MSVAYILRRIGQFLIVVWVASTVNFFLPRLGPGDPVRNRLLNAQVTGGVQSEGVSEIVQAYNRQFGLDKPLVEQYLIYLWNLVHFDFGFSIASYPTRASTLIFAAIPWTLGLLLVATLVAFFIGTLLGSLAAWPRSPQWVRHLSVPVMGLSAVPYYLIGLALIYLLAVLVPVFPSSGGYSLGATPSFTLGFAVDVLSHSFMPAAAIVASSVGFWALSMRGMMITTVGEEFVNLADAKGLKANRVFVRYALRNALLPQVTHLALSIGHIVSGSIIVEVVFGYPGVGVLLFNAITGEDYFVIYGVVFIVVLAIALSTLIVDLLYPLLDPRIAYGRT</sequence>
<evidence type="ECO:0000313" key="8">
    <source>
        <dbReference type="Proteomes" id="UP000638648"/>
    </source>
</evidence>
<feature type="transmembrane region" description="Helical" evidence="5">
    <location>
        <begin position="153"/>
        <end position="175"/>
    </location>
</feature>
<feature type="domain" description="ABC transmembrane type-1" evidence="6">
    <location>
        <begin position="106"/>
        <end position="322"/>
    </location>
</feature>
<keyword evidence="5" id="KW-0813">Transport</keyword>
<protein>
    <submittedName>
        <fullName evidence="7">Peptide/nickel transport system permease protein</fullName>
    </submittedName>
</protein>
<dbReference type="PANTHER" id="PTHR43376">
    <property type="entry name" value="OLIGOPEPTIDE TRANSPORT SYSTEM PERMEASE PROTEIN"/>
    <property type="match status" value="1"/>
</dbReference>
<dbReference type="GO" id="GO:0005886">
    <property type="term" value="C:plasma membrane"/>
    <property type="evidence" value="ECO:0007669"/>
    <property type="project" value="UniProtKB-SubCell"/>
</dbReference>
<dbReference type="CDD" id="cd06261">
    <property type="entry name" value="TM_PBP2"/>
    <property type="match status" value="1"/>
</dbReference>
<dbReference type="Pfam" id="PF00528">
    <property type="entry name" value="BPD_transp_1"/>
    <property type="match status" value="1"/>
</dbReference>
<dbReference type="InterPro" id="IPR000515">
    <property type="entry name" value="MetI-like"/>
</dbReference>
<evidence type="ECO:0000259" key="6">
    <source>
        <dbReference type="PROSITE" id="PS50928"/>
    </source>
</evidence>
<feature type="transmembrane region" description="Helical" evidence="5">
    <location>
        <begin position="6"/>
        <end position="27"/>
    </location>
</feature>
<keyword evidence="8" id="KW-1185">Reference proteome</keyword>
<evidence type="ECO:0000313" key="7">
    <source>
        <dbReference type="EMBL" id="MBE1603692.1"/>
    </source>
</evidence>
<dbReference type="Proteomes" id="UP000638648">
    <property type="component" value="Unassembled WGS sequence"/>
</dbReference>
<comment type="subcellular location">
    <subcellularLocation>
        <location evidence="5">Cell membrane</location>
        <topology evidence="5">Multi-pass membrane protein</topology>
    </subcellularLocation>
    <subcellularLocation>
        <location evidence="1">Membrane</location>
        <topology evidence="1">Multi-pass membrane protein</topology>
    </subcellularLocation>
</comment>
<evidence type="ECO:0000256" key="4">
    <source>
        <dbReference type="ARBA" id="ARBA00023136"/>
    </source>
</evidence>
<dbReference type="Gene3D" id="1.10.3720.10">
    <property type="entry name" value="MetI-like"/>
    <property type="match status" value="1"/>
</dbReference>